<gene>
    <name evidence="1" type="ORF">TASK_LOCUS2235</name>
</gene>
<protein>
    <submittedName>
        <fullName evidence="3">Late endosomal/lysosomal adaptor and MAPK and MTOR activator 5</fullName>
    </submittedName>
</protein>
<proteinExistence type="predicted"/>
<accession>A0A0R3VXU1</accession>
<dbReference type="AlphaFoldDB" id="A0A0R3VXU1"/>
<reference evidence="3" key="1">
    <citation type="submission" date="2017-02" db="UniProtKB">
        <authorList>
            <consortium name="WormBaseParasite"/>
        </authorList>
    </citation>
    <scope>IDENTIFICATION</scope>
</reference>
<evidence type="ECO:0000313" key="1">
    <source>
        <dbReference type="EMBL" id="VDK24630.1"/>
    </source>
</evidence>
<keyword evidence="2" id="KW-1185">Reference proteome</keyword>
<evidence type="ECO:0000313" key="2">
    <source>
        <dbReference type="Proteomes" id="UP000282613"/>
    </source>
</evidence>
<dbReference type="Proteomes" id="UP000282613">
    <property type="component" value="Unassembled WGS sequence"/>
</dbReference>
<dbReference type="EMBL" id="UYRS01001256">
    <property type="protein sequence ID" value="VDK24630.1"/>
    <property type="molecule type" value="Genomic_DNA"/>
</dbReference>
<organism evidence="3">
    <name type="scientific">Taenia asiatica</name>
    <name type="common">Asian tapeworm</name>
    <dbReference type="NCBI Taxonomy" id="60517"/>
    <lineage>
        <taxon>Eukaryota</taxon>
        <taxon>Metazoa</taxon>
        <taxon>Spiralia</taxon>
        <taxon>Lophotrochozoa</taxon>
        <taxon>Platyhelminthes</taxon>
        <taxon>Cestoda</taxon>
        <taxon>Eucestoda</taxon>
        <taxon>Cyclophyllidea</taxon>
        <taxon>Taeniidae</taxon>
        <taxon>Taenia</taxon>
    </lineage>
</organism>
<evidence type="ECO:0000313" key="3">
    <source>
        <dbReference type="WBParaSite" id="TASK_0000223501-mRNA-1"/>
    </source>
</evidence>
<reference evidence="1 2" key="2">
    <citation type="submission" date="2018-11" db="EMBL/GenBank/DDBJ databases">
        <authorList>
            <consortium name="Pathogen Informatics"/>
        </authorList>
    </citation>
    <scope>NUCLEOTIDE SEQUENCE [LARGE SCALE GENOMIC DNA]</scope>
</reference>
<sequence length="119" mass="13301">MLLIVSETKNLGAVRCKDEMCTNERNDRICQELEGYARPLKNAIQSYYYCHNTSSWMAALQLRFEIVTTLHLHFTSPTLLVTTKFLAADNLQATFSAVATDSVKIEAVASNGRASLQVK</sequence>
<dbReference type="WBParaSite" id="TASK_0000223501-mRNA-1">
    <property type="protein sequence ID" value="TASK_0000223501-mRNA-1"/>
    <property type="gene ID" value="TASK_0000223501"/>
</dbReference>
<name>A0A0R3VXU1_TAEAS</name>